<dbReference type="PANTHER" id="PTHR39599:SF1">
    <property type="entry name" value="GPI-ANCHORED PROTEIN (EUROFUNG)"/>
    <property type="match status" value="1"/>
</dbReference>
<protein>
    <submittedName>
        <fullName evidence="2">Uncharacterized protein</fullName>
    </submittedName>
</protein>
<dbReference type="Proteomes" id="UP000053342">
    <property type="component" value="Unassembled WGS sequence"/>
</dbReference>
<dbReference type="OrthoDB" id="5410926at2759"/>
<dbReference type="HOGENOM" id="CLU_068709_2_0_1"/>
<sequence length="278" mass="27241">MRSIALLFLTILLSTAQAVSIEEYTPFQNAVLGLSNGGLLVKRQNDCQSGYTSCSGLGAKDVCCPSGTNCAQDDAGNIACCPSNAVCTGSIAGTATGSRSASSSTSGFVLGGTTSSSTASSTAPGITSFTSGVEGGGSTVPNNFYPFIYIPTSYANFDLCTSAYSICQAESTSCFASLAGGNGVTVSGLGGGITQQGATGTILSSASSICSSLSSQGCYGLQSTQCSQFPSATGDTTAASSSGGFVQVGNDSPRQTPCPGLLYAAGAGVMLGALGGIA</sequence>
<evidence type="ECO:0000256" key="1">
    <source>
        <dbReference type="SAM" id="SignalP"/>
    </source>
</evidence>
<dbReference type="RefSeq" id="XP_016258196.1">
    <property type="nucleotide sequence ID" value="XM_016411442.1"/>
</dbReference>
<proteinExistence type="predicted"/>
<accession>A0A0D2D6K5</accession>
<evidence type="ECO:0000313" key="2">
    <source>
        <dbReference type="EMBL" id="KIW37980.1"/>
    </source>
</evidence>
<dbReference type="AlphaFoldDB" id="A0A0D2D6K5"/>
<gene>
    <name evidence="2" type="ORF">PV06_09957</name>
</gene>
<name>A0A0D2D6K5_9EURO</name>
<keyword evidence="3" id="KW-1185">Reference proteome</keyword>
<dbReference type="GeneID" id="27362031"/>
<organism evidence="2 3">
    <name type="scientific">Exophiala oligosperma</name>
    <dbReference type="NCBI Taxonomy" id="215243"/>
    <lineage>
        <taxon>Eukaryota</taxon>
        <taxon>Fungi</taxon>
        <taxon>Dikarya</taxon>
        <taxon>Ascomycota</taxon>
        <taxon>Pezizomycotina</taxon>
        <taxon>Eurotiomycetes</taxon>
        <taxon>Chaetothyriomycetidae</taxon>
        <taxon>Chaetothyriales</taxon>
        <taxon>Herpotrichiellaceae</taxon>
        <taxon>Exophiala</taxon>
    </lineage>
</organism>
<dbReference type="VEuPathDB" id="FungiDB:PV06_09957"/>
<keyword evidence="1" id="KW-0732">Signal</keyword>
<feature type="signal peptide" evidence="1">
    <location>
        <begin position="1"/>
        <end position="18"/>
    </location>
</feature>
<evidence type="ECO:0000313" key="3">
    <source>
        <dbReference type="Proteomes" id="UP000053342"/>
    </source>
</evidence>
<dbReference type="EMBL" id="KN847342">
    <property type="protein sequence ID" value="KIW37980.1"/>
    <property type="molecule type" value="Genomic_DNA"/>
</dbReference>
<feature type="chain" id="PRO_5002251204" evidence="1">
    <location>
        <begin position="19"/>
        <end position="278"/>
    </location>
</feature>
<reference evidence="2 3" key="1">
    <citation type="submission" date="2015-01" db="EMBL/GenBank/DDBJ databases">
        <title>The Genome Sequence of Exophiala oligosperma CBS72588.</title>
        <authorList>
            <consortium name="The Broad Institute Genomics Platform"/>
            <person name="Cuomo C."/>
            <person name="de Hoog S."/>
            <person name="Gorbushina A."/>
            <person name="Stielow B."/>
            <person name="Teixiera M."/>
            <person name="Abouelleil A."/>
            <person name="Chapman S.B."/>
            <person name="Priest M."/>
            <person name="Young S.K."/>
            <person name="Wortman J."/>
            <person name="Nusbaum C."/>
            <person name="Birren B."/>
        </authorList>
    </citation>
    <scope>NUCLEOTIDE SEQUENCE [LARGE SCALE GENOMIC DNA]</scope>
    <source>
        <strain evidence="2 3">CBS 72588</strain>
    </source>
</reference>
<dbReference type="PANTHER" id="PTHR39599">
    <property type="entry name" value="GPI-ANCHORED PROTEIN (EUROFUNG)-RELATED-RELATED"/>
    <property type="match status" value="1"/>
</dbReference>